<name>A0A4R8SZX5_9MYCO</name>
<dbReference type="EMBL" id="PECL01000003">
    <property type="protein sequence ID" value="TEA09162.1"/>
    <property type="molecule type" value="Genomic_DNA"/>
</dbReference>
<sequence length="109" mass="12144">MAPPAGRGEWELRFATSEAAKGWEDLCRQAAGSTSAAWHELRARGDSPPPSSRHHQLKGSLGFAAHRGVQMQQWQFEVTGGGRIWYLVDVEKRTLWLRYAGTAHPSETD</sequence>
<evidence type="ECO:0000256" key="1">
    <source>
        <dbReference type="SAM" id="MobiDB-lite"/>
    </source>
</evidence>
<proteinExistence type="predicted"/>
<evidence type="ECO:0000313" key="3">
    <source>
        <dbReference type="Proteomes" id="UP000294604"/>
    </source>
</evidence>
<protein>
    <submittedName>
        <fullName evidence="2">Uncharacterized protein</fullName>
    </submittedName>
</protein>
<gene>
    <name evidence="2" type="ORF">CCUG60884_00331</name>
</gene>
<reference evidence="2 3" key="1">
    <citation type="journal article" date="2019" name="Sci. Rep.">
        <title>Extended insight into the Mycobacterium chelonae-abscessus complex through whole genome sequencing of Mycobacterium salmoniphilum outbreak and Mycobacterium salmoniphilum-like strains.</title>
        <authorList>
            <person name="Behra P.R.K."/>
            <person name="Das S."/>
            <person name="Pettersson B.M.F."/>
            <person name="Shirreff L."/>
            <person name="DuCote T."/>
            <person name="Jacobsson K.G."/>
            <person name="Ennis D.G."/>
            <person name="Kirsebom L.A."/>
        </authorList>
    </citation>
    <scope>NUCLEOTIDE SEQUENCE [LARGE SCALE GENOMIC DNA]</scope>
    <source>
        <strain evidence="2 3">CCUG 60884</strain>
    </source>
</reference>
<dbReference type="Proteomes" id="UP000294604">
    <property type="component" value="Unassembled WGS sequence"/>
</dbReference>
<feature type="region of interest" description="Disordered" evidence="1">
    <location>
        <begin position="37"/>
        <end position="57"/>
    </location>
</feature>
<accession>A0A4R8SZX5</accession>
<dbReference type="AlphaFoldDB" id="A0A4R8SZX5"/>
<evidence type="ECO:0000313" key="2">
    <source>
        <dbReference type="EMBL" id="TEA09162.1"/>
    </source>
</evidence>
<organism evidence="2 3">
    <name type="scientific">Mycobacteroides salmoniphilum</name>
    <dbReference type="NCBI Taxonomy" id="404941"/>
    <lineage>
        <taxon>Bacteria</taxon>
        <taxon>Bacillati</taxon>
        <taxon>Actinomycetota</taxon>
        <taxon>Actinomycetes</taxon>
        <taxon>Mycobacteriales</taxon>
        <taxon>Mycobacteriaceae</taxon>
        <taxon>Mycobacteroides</taxon>
    </lineage>
</organism>
<comment type="caution">
    <text evidence="2">The sequence shown here is derived from an EMBL/GenBank/DDBJ whole genome shotgun (WGS) entry which is preliminary data.</text>
</comment>